<dbReference type="NCBIfam" id="NF040941">
    <property type="entry name" value="GGGWT_bact"/>
    <property type="match status" value="1"/>
</dbReference>
<dbReference type="InterPro" id="IPR002181">
    <property type="entry name" value="Fibrinogen_a/b/g_C_dom"/>
</dbReference>
<dbReference type="PROSITE" id="PS50026">
    <property type="entry name" value="EGF_3"/>
    <property type="match status" value="1"/>
</dbReference>
<dbReference type="GO" id="GO:0005615">
    <property type="term" value="C:extracellular space"/>
    <property type="evidence" value="ECO:0007669"/>
    <property type="project" value="TreeGrafter"/>
</dbReference>
<dbReference type="PROSITE" id="PS01186">
    <property type="entry name" value="EGF_2"/>
    <property type="match status" value="1"/>
</dbReference>
<reference evidence="5" key="1">
    <citation type="submission" date="2021-10" db="EMBL/GenBank/DDBJ databases">
        <title>Tropical sea cucumber genome reveals ecological adaptation and Cuvierian tubules defense mechanism.</title>
        <authorList>
            <person name="Chen T."/>
        </authorList>
    </citation>
    <scope>NUCLEOTIDE SEQUENCE</scope>
    <source>
        <strain evidence="5">Nanhai2018</strain>
        <tissue evidence="5">Muscle</tissue>
    </source>
</reference>
<dbReference type="EMBL" id="JAIZAY010000016">
    <property type="protein sequence ID" value="KAJ8026474.1"/>
    <property type="molecule type" value="Genomic_DNA"/>
</dbReference>
<evidence type="ECO:0000313" key="5">
    <source>
        <dbReference type="EMBL" id="KAJ8026474.1"/>
    </source>
</evidence>
<dbReference type="SUPFAM" id="SSF56496">
    <property type="entry name" value="Fibrinogen C-terminal domain-like"/>
    <property type="match status" value="1"/>
</dbReference>
<dbReference type="PANTHER" id="PTHR19143:SF394">
    <property type="entry name" value="ANGIOPOIETIN-RELATED PROTEIN 3-LIKE"/>
    <property type="match status" value="1"/>
</dbReference>
<feature type="domain" description="Fibrinogen C-terminal" evidence="4">
    <location>
        <begin position="149"/>
        <end position="389"/>
    </location>
</feature>
<feature type="domain" description="EGF-like" evidence="3">
    <location>
        <begin position="115"/>
        <end position="153"/>
    </location>
</feature>
<evidence type="ECO:0000256" key="2">
    <source>
        <dbReference type="SAM" id="SignalP"/>
    </source>
</evidence>
<dbReference type="InterPro" id="IPR000742">
    <property type="entry name" value="EGF"/>
</dbReference>
<accession>A0A9Q0YT43</accession>
<sequence length="389" mass="43762">MKLQTMLFFLLACESLSKGNSLQFRAMPGVNSRKGSTRKAQSFHCTNTAKGSTTTRKLPVTTDRTAIVCPDDPLMTNAECDGNHECSNNDLGRVIHDGDTYVNENCAKKCTCANNQLSCDSYTCSPNATCKVEDGVRRCYCNDGYVGDGDTCKVYMDCYDAYKAGHRQDGVFTILPRGWPGVPFNVRCDMTTTGGGWTILQRRPSGGVFGYKKWRDYKHGFGSTSNKHWLGNDKIFHLANQQNYRLRVDLDFSNGSKAYQEYSLFKIASEDDNYRLIELGNSSGNAGDGMKGSLSQQFSTRDRDNDECDGIHCSAKHGYSGWWHSKEWCNKCCHSEESTCFFQSSSNCFKRCTKANLNGWYSNSALPWKIFWNGFLNIVSTEMKIRPRD</sequence>
<keyword evidence="6" id="KW-1185">Reference proteome</keyword>
<dbReference type="Gene3D" id="2.10.25.10">
    <property type="entry name" value="Laminin"/>
    <property type="match status" value="1"/>
</dbReference>
<organism evidence="5 6">
    <name type="scientific">Holothuria leucospilota</name>
    <name type="common">Black long sea cucumber</name>
    <name type="synonym">Mertensiothuria leucospilota</name>
    <dbReference type="NCBI Taxonomy" id="206669"/>
    <lineage>
        <taxon>Eukaryota</taxon>
        <taxon>Metazoa</taxon>
        <taxon>Echinodermata</taxon>
        <taxon>Eleutherozoa</taxon>
        <taxon>Echinozoa</taxon>
        <taxon>Holothuroidea</taxon>
        <taxon>Aspidochirotacea</taxon>
        <taxon>Aspidochirotida</taxon>
        <taxon>Holothuriidae</taxon>
        <taxon>Holothuria</taxon>
    </lineage>
</organism>
<dbReference type="CDD" id="cd00087">
    <property type="entry name" value="FReD"/>
    <property type="match status" value="1"/>
</dbReference>
<dbReference type="SMART" id="SM00186">
    <property type="entry name" value="FBG"/>
    <property type="match status" value="1"/>
</dbReference>
<dbReference type="Pfam" id="PF00147">
    <property type="entry name" value="Fibrinogen_C"/>
    <property type="match status" value="1"/>
</dbReference>
<evidence type="ECO:0000256" key="1">
    <source>
        <dbReference type="PROSITE-ProRule" id="PRU00076"/>
    </source>
</evidence>
<dbReference type="PANTHER" id="PTHR19143">
    <property type="entry name" value="FIBRINOGEN/TENASCIN/ANGIOPOEITIN"/>
    <property type="match status" value="1"/>
</dbReference>
<dbReference type="Proteomes" id="UP001152320">
    <property type="component" value="Chromosome 16"/>
</dbReference>
<keyword evidence="1" id="KW-0245">EGF-like domain</keyword>
<dbReference type="AlphaFoldDB" id="A0A9Q0YT43"/>
<dbReference type="InterPro" id="IPR025615">
    <property type="entry name" value="TILa_dom"/>
</dbReference>
<gene>
    <name evidence="5" type="ORF">HOLleu_31300</name>
</gene>
<keyword evidence="2" id="KW-0732">Signal</keyword>
<dbReference type="Gene3D" id="3.90.215.10">
    <property type="entry name" value="Gamma Fibrinogen, chain A, domain 1"/>
    <property type="match status" value="1"/>
</dbReference>
<dbReference type="InterPro" id="IPR036056">
    <property type="entry name" value="Fibrinogen-like_C"/>
</dbReference>
<comment type="caution">
    <text evidence="1">Lacks conserved residue(s) required for the propagation of feature annotation.</text>
</comment>
<protein>
    <submittedName>
        <fullName evidence="5">Fibrinogen C domain-containing protein 1</fullName>
    </submittedName>
</protein>
<comment type="caution">
    <text evidence="5">The sequence shown here is derived from an EMBL/GenBank/DDBJ whole genome shotgun (WGS) entry which is preliminary data.</text>
</comment>
<dbReference type="Pfam" id="PF12714">
    <property type="entry name" value="TILa"/>
    <property type="match status" value="1"/>
</dbReference>
<dbReference type="PROSITE" id="PS51406">
    <property type="entry name" value="FIBRINOGEN_C_2"/>
    <property type="match status" value="1"/>
</dbReference>
<evidence type="ECO:0000259" key="4">
    <source>
        <dbReference type="PROSITE" id="PS51406"/>
    </source>
</evidence>
<evidence type="ECO:0000259" key="3">
    <source>
        <dbReference type="PROSITE" id="PS50026"/>
    </source>
</evidence>
<feature type="signal peptide" evidence="2">
    <location>
        <begin position="1"/>
        <end position="19"/>
    </location>
</feature>
<name>A0A9Q0YT43_HOLLE</name>
<feature type="chain" id="PRO_5040216200" evidence="2">
    <location>
        <begin position="20"/>
        <end position="389"/>
    </location>
</feature>
<evidence type="ECO:0000313" key="6">
    <source>
        <dbReference type="Proteomes" id="UP001152320"/>
    </source>
</evidence>
<proteinExistence type="predicted"/>
<dbReference type="InterPro" id="IPR050373">
    <property type="entry name" value="Fibrinogen_C-term_domain"/>
</dbReference>
<dbReference type="InterPro" id="IPR014716">
    <property type="entry name" value="Fibrinogen_a/b/g_C_1"/>
</dbReference>